<evidence type="ECO:0000313" key="2">
    <source>
        <dbReference type="Proteomes" id="UP000830326"/>
    </source>
</evidence>
<dbReference type="Proteomes" id="UP000830326">
    <property type="component" value="Chromosome"/>
</dbReference>
<accession>A0ABY4HD44</accession>
<dbReference type="EMBL" id="CP095075">
    <property type="protein sequence ID" value="UOR12821.1"/>
    <property type="molecule type" value="Genomic_DNA"/>
</dbReference>
<name>A0ABY4HD44_9BACI</name>
<reference evidence="1" key="1">
    <citation type="submission" date="2022-04" db="EMBL/GenBank/DDBJ databases">
        <title>Halobacillus sp. isolated from saltern.</title>
        <authorList>
            <person name="Won M."/>
            <person name="Lee C.-M."/>
            <person name="Woen H.-Y."/>
            <person name="Kwon S.-W."/>
        </authorList>
    </citation>
    <scope>NUCLEOTIDE SEQUENCE</scope>
    <source>
        <strain evidence="1">SSHM10-5</strain>
    </source>
</reference>
<dbReference type="RefSeq" id="WP_245033894.1">
    <property type="nucleotide sequence ID" value="NZ_CP095075.1"/>
</dbReference>
<evidence type="ECO:0000313" key="1">
    <source>
        <dbReference type="EMBL" id="UOR12821.1"/>
    </source>
</evidence>
<keyword evidence="2" id="KW-1185">Reference proteome</keyword>
<organism evidence="1 2">
    <name type="scientific">Halobacillus amylolyticus</name>
    <dbReference type="NCBI Taxonomy" id="2932259"/>
    <lineage>
        <taxon>Bacteria</taxon>
        <taxon>Bacillati</taxon>
        <taxon>Bacillota</taxon>
        <taxon>Bacilli</taxon>
        <taxon>Bacillales</taxon>
        <taxon>Bacillaceae</taxon>
        <taxon>Halobacillus</taxon>
    </lineage>
</organism>
<gene>
    <name evidence="1" type="ORF">MUO15_04715</name>
</gene>
<proteinExistence type="predicted"/>
<sequence>MQKIYLSIIALLTLTLFVTFNYTNNEKNTQESQNVEKSLGSTEVFKPPETYGITINISEFRDYFSSVEAKKNIFEGQQGVATKTENIPPENHKEVALGLLLEAKKSISAAGKLGIPKLENQKDFFQPTDKQLRKLIKLRNNKLATNIVQRIVILRDANDLIDNEVINEQIKSVTERLARIKIYEKDTLYKFSLAYKEYKECIILIHKMTQELG</sequence>
<protein>
    <submittedName>
        <fullName evidence="1">Uncharacterized protein</fullName>
    </submittedName>
</protein>